<dbReference type="PANTHER" id="PTHR43685">
    <property type="entry name" value="GLYCOSYLTRANSFERASE"/>
    <property type="match status" value="1"/>
</dbReference>
<keyword evidence="3" id="KW-0328">Glycosyltransferase</keyword>
<proteinExistence type="predicted"/>
<dbReference type="Gene3D" id="3.90.550.10">
    <property type="entry name" value="Spore Coat Polysaccharide Biosynthesis Protein SpsA, Chain A"/>
    <property type="match status" value="1"/>
</dbReference>
<dbReference type="Gene3D" id="3.40.50.2000">
    <property type="entry name" value="Glycogen Phosphorylase B"/>
    <property type="match status" value="2"/>
</dbReference>
<organism evidence="3 4">
    <name type="scientific">Niastella soli</name>
    <dbReference type="NCBI Taxonomy" id="2821487"/>
    <lineage>
        <taxon>Bacteria</taxon>
        <taxon>Pseudomonadati</taxon>
        <taxon>Bacteroidota</taxon>
        <taxon>Chitinophagia</taxon>
        <taxon>Chitinophagales</taxon>
        <taxon>Chitinophagaceae</taxon>
        <taxon>Niastella</taxon>
    </lineage>
</organism>
<dbReference type="SUPFAM" id="SSF53756">
    <property type="entry name" value="UDP-Glycosyltransferase/glycogen phosphorylase"/>
    <property type="match status" value="1"/>
</dbReference>
<dbReference type="Pfam" id="PF00535">
    <property type="entry name" value="Glycos_transf_2"/>
    <property type="match status" value="1"/>
</dbReference>
<evidence type="ECO:0000313" key="3">
    <source>
        <dbReference type="EMBL" id="MBO9199017.1"/>
    </source>
</evidence>
<dbReference type="EMBL" id="JAGHKO010000001">
    <property type="protein sequence ID" value="MBO9199017.1"/>
    <property type="molecule type" value="Genomic_DNA"/>
</dbReference>
<dbReference type="PANTHER" id="PTHR43685:SF2">
    <property type="entry name" value="GLYCOSYLTRANSFERASE 2-LIKE DOMAIN-CONTAINING PROTEIN"/>
    <property type="match status" value="1"/>
</dbReference>
<dbReference type="CDD" id="cd03801">
    <property type="entry name" value="GT4_PimA-like"/>
    <property type="match status" value="1"/>
</dbReference>
<comment type="caution">
    <text evidence="3">The sequence shown here is derived from an EMBL/GenBank/DDBJ whole genome shotgun (WGS) entry which is preliminary data.</text>
</comment>
<keyword evidence="4" id="KW-1185">Reference proteome</keyword>
<accession>A0ABS3YN44</accession>
<gene>
    <name evidence="3" type="ORF">J7I42_01995</name>
</gene>
<name>A0ABS3YN44_9BACT</name>
<dbReference type="InterPro" id="IPR001296">
    <property type="entry name" value="Glyco_trans_1"/>
</dbReference>
<evidence type="ECO:0000313" key="4">
    <source>
        <dbReference type="Proteomes" id="UP000677244"/>
    </source>
</evidence>
<dbReference type="SUPFAM" id="SSF53448">
    <property type="entry name" value="Nucleotide-diphospho-sugar transferases"/>
    <property type="match status" value="1"/>
</dbReference>
<protein>
    <submittedName>
        <fullName evidence="3">Glycosyltransferase</fullName>
        <ecNumber evidence="3">2.4.-.-</ecNumber>
    </submittedName>
</protein>
<evidence type="ECO:0000259" key="2">
    <source>
        <dbReference type="Pfam" id="PF00535"/>
    </source>
</evidence>
<feature type="domain" description="Glycosyltransferase 2-like" evidence="2">
    <location>
        <begin position="17"/>
        <end position="166"/>
    </location>
</feature>
<reference evidence="3 4" key="1">
    <citation type="submission" date="2021-03" db="EMBL/GenBank/DDBJ databases">
        <title>Assistant Professor.</title>
        <authorList>
            <person name="Huq M.A."/>
        </authorList>
    </citation>
    <scope>NUCLEOTIDE SEQUENCE [LARGE SCALE GENOMIC DNA]</scope>
    <source>
        <strain evidence="3 4">MAH-29</strain>
    </source>
</reference>
<dbReference type="Pfam" id="PF00534">
    <property type="entry name" value="Glycos_transf_1"/>
    <property type="match status" value="1"/>
</dbReference>
<dbReference type="InterPro" id="IPR050834">
    <property type="entry name" value="Glycosyltransf_2"/>
</dbReference>
<dbReference type="GO" id="GO:0016757">
    <property type="term" value="F:glycosyltransferase activity"/>
    <property type="evidence" value="ECO:0007669"/>
    <property type="project" value="UniProtKB-KW"/>
</dbReference>
<dbReference type="CDD" id="cd00761">
    <property type="entry name" value="Glyco_tranf_GTA_type"/>
    <property type="match status" value="1"/>
</dbReference>
<dbReference type="EC" id="2.4.-.-" evidence="3"/>
<evidence type="ECO:0000259" key="1">
    <source>
        <dbReference type="Pfam" id="PF00534"/>
    </source>
</evidence>
<keyword evidence="3" id="KW-0808">Transferase</keyword>
<dbReference type="InterPro" id="IPR029044">
    <property type="entry name" value="Nucleotide-diphossugar_trans"/>
</dbReference>
<dbReference type="InterPro" id="IPR001173">
    <property type="entry name" value="Glyco_trans_2-like"/>
</dbReference>
<feature type="domain" description="Glycosyl transferase family 1" evidence="1">
    <location>
        <begin position="457"/>
        <end position="628"/>
    </location>
</feature>
<dbReference type="Proteomes" id="UP000677244">
    <property type="component" value="Unassembled WGS sequence"/>
</dbReference>
<sequence length="762" mass="87895">MPVPNLKEVLLSQKLITVVIPVYNPTEFLFETLSCIQNQTYKNIEVILVDDGSTKETSLEVINAVIHKYSQIKVERHDVNKGSSAARNTGVRASSGEYVLFIDGDDLLDVTAIEKYYITLENNPSFDFVNSYVIGFGSHDYEWRGGFHERELFLYENRNTICFLTKRSTFEKITFDESLRQGGEDWDFWLNAAYKKLWGYTIPEFLFFYRRSDPAGRWSVLSSSSNLENFGLTIRKKYQSALNANGFPNKTFASYQYQIPQLSQYQIAENAQEDNANRLLFIIPWLEIGGADKFNLDLIKGLKEKGWNITIACSLKSSHPWLKEFQKITQDIFFLPNYSDQYDYYKTVSYLITSRNTQLILTSNSLYGYHLIPYLKSHFSQIPIVDCFHCEDPNWLNGGYARMNTVYADLIDKTIVTTSHLKNYLFQLEEGRKKGSPIEVCHTNIDVSLVKKDHEKRSQIRNSLGIKDDATVILFSARMVAPKQPFVLAEAIQKVLSKTQNFVCVLLGDGPLLSSLKTYLSANKLDKKILCKGYVSHKEHLNYMDAADIFFLPTENEGIPITLYESMAKELVYISANVGGQKELIDDNCGYLIPKSNPTTEAEQYADILIDLITNVPKREQLAKAARKKIVAQYDIKQMHDQMHAHLQTAYKNRAKTRLPVKEEHYVFSLSLFLQQQSITDSLWNEIVISKNQKSSNLNPQMSIVSPDEVNELGWWKQEYHVLKQWYAKEYDVLPLWYQRFGHLIKLLQGHRSLKSFFKNSK</sequence>